<evidence type="ECO:0000256" key="4">
    <source>
        <dbReference type="ARBA" id="ARBA00022679"/>
    </source>
</evidence>
<feature type="transmembrane region" description="Helical" evidence="10">
    <location>
        <begin position="295"/>
        <end position="314"/>
    </location>
</feature>
<sequence>MEIMEGDEMKNVSRVWMVTIACLCYCYYIAAKLPKGKWRLISIAPIFYIFAILPLYLTSAFFTAVTGFFITWFASFKLLLFAFDQGPLSSKNPKPLSTFIAIAALACRVKPKNNAPPAPKKPTILPLYLSAEIPFCAVVISLLFKYEKCIHPIIVFVACYCLVFLYVEVLVGLSSLLVRVLLGLEIEPPSDEPYLSTSLQDFWGRRWNLMVTSILRETIYEPVRSATMAALGRYLAALVGVLAAFTVSGLMHELVLWYITRASPSWEMTMFFVVQGFCVVVEYELKKKWRVPVPWYVSGPLTLGFLLGTSYWLFFGPVMRGGGVVARLAEEFRHVGKLVEKKLRSSIPQWYLMSH</sequence>
<evidence type="ECO:0000313" key="13">
    <source>
        <dbReference type="Proteomes" id="UP000826271"/>
    </source>
</evidence>
<feature type="domain" description="Wax synthase" evidence="11">
    <location>
        <begin position="190"/>
        <end position="272"/>
    </location>
</feature>
<protein>
    <recommendedName>
        <fullName evidence="11">Wax synthase domain-containing protein</fullName>
    </recommendedName>
</protein>
<keyword evidence="8 10" id="KW-0472">Membrane</keyword>
<dbReference type="GO" id="GO:0006629">
    <property type="term" value="P:lipid metabolic process"/>
    <property type="evidence" value="ECO:0007669"/>
    <property type="project" value="UniProtKB-KW"/>
</dbReference>
<dbReference type="PANTHER" id="PTHR31595">
    <property type="entry name" value="LONG-CHAIN-ALCOHOL O-FATTY-ACYLTRANSFERASE 3-RELATED"/>
    <property type="match status" value="1"/>
</dbReference>
<gene>
    <name evidence="12" type="ORF">BUALT_Bualt03G0110600</name>
</gene>
<dbReference type="InterPro" id="IPR044851">
    <property type="entry name" value="Wax_synthase"/>
</dbReference>
<keyword evidence="9" id="KW-0012">Acyltransferase</keyword>
<dbReference type="GO" id="GO:0016020">
    <property type="term" value="C:membrane"/>
    <property type="evidence" value="ECO:0007669"/>
    <property type="project" value="UniProtKB-SubCell"/>
</dbReference>
<proteinExistence type="inferred from homology"/>
<dbReference type="PIRSF" id="PIRSF037006">
    <property type="entry name" value="Wax_synthase"/>
    <property type="match status" value="1"/>
</dbReference>
<comment type="caution">
    <text evidence="12">The sequence shown here is derived from an EMBL/GenBank/DDBJ whole genome shotgun (WGS) entry which is preliminary data.</text>
</comment>
<dbReference type="EMBL" id="WHWC01000003">
    <property type="protein sequence ID" value="KAG8386069.1"/>
    <property type="molecule type" value="Genomic_DNA"/>
</dbReference>
<evidence type="ECO:0000256" key="3">
    <source>
        <dbReference type="ARBA" id="ARBA00007282"/>
    </source>
</evidence>
<comment type="pathway">
    <text evidence="2">Secondary metabolite biosynthesis.</text>
</comment>
<keyword evidence="5 10" id="KW-0812">Transmembrane</keyword>
<evidence type="ECO:0000256" key="2">
    <source>
        <dbReference type="ARBA" id="ARBA00005179"/>
    </source>
</evidence>
<feature type="transmembrane region" description="Helical" evidence="10">
    <location>
        <begin position="46"/>
        <end position="74"/>
    </location>
</feature>
<feature type="transmembrane region" description="Helical" evidence="10">
    <location>
        <begin position="15"/>
        <end position="34"/>
    </location>
</feature>
<organism evidence="12 13">
    <name type="scientific">Buddleja alternifolia</name>
    <dbReference type="NCBI Taxonomy" id="168488"/>
    <lineage>
        <taxon>Eukaryota</taxon>
        <taxon>Viridiplantae</taxon>
        <taxon>Streptophyta</taxon>
        <taxon>Embryophyta</taxon>
        <taxon>Tracheophyta</taxon>
        <taxon>Spermatophyta</taxon>
        <taxon>Magnoliopsida</taxon>
        <taxon>eudicotyledons</taxon>
        <taxon>Gunneridae</taxon>
        <taxon>Pentapetalae</taxon>
        <taxon>asterids</taxon>
        <taxon>lamiids</taxon>
        <taxon>Lamiales</taxon>
        <taxon>Scrophulariaceae</taxon>
        <taxon>Buddlejeae</taxon>
        <taxon>Buddleja</taxon>
    </lineage>
</organism>
<keyword evidence="7" id="KW-0443">Lipid metabolism</keyword>
<evidence type="ECO:0000256" key="9">
    <source>
        <dbReference type="ARBA" id="ARBA00023315"/>
    </source>
</evidence>
<feature type="transmembrane region" description="Helical" evidence="10">
    <location>
        <begin position="234"/>
        <end position="259"/>
    </location>
</feature>
<name>A0AAV6XT79_9LAMI</name>
<evidence type="ECO:0000256" key="5">
    <source>
        <dbReference type="ARBA" id="ARBA00022692"/>
    </source>
</evidence>
<dbReference type="Pfam" id="PF13813">
    <property type="entry name" value="MBOAT_2"/>
    <property type="match status" value="1"/>
</dbReference>
<evidence type="ECO:0000256" key="7">
    <source>
        <dbReference type="ARBA" id="ARBA00023098"/>
    </source>
</evidence>
<evidence type="ECO:0000256" key="1">
    <source>
        <dbReference type="ARBA" id="ARBA00004141"/>
    </source>
</evidence>
<dbReference type="InterPro" id="IPR032805">
    <property type="entry name" value="Wax_synthase_dom"/>
</dbReference>
<accession>A0AAV6XT79</accession>
<keyword evidence="4" id="KW-0808">Transferase</keyword>
<feature type="transmembrane region" description="Helical" evidence="10">
    <location>
        <begin position="123"/>
        <end position="144"/>
    </location>
</feature>
<dbReference type="PANTHER" id="PTHR31595:SF57">
    <property type="entry name" value="OS04G0481900 PROTEIN"/>
    <property type="match status" value="1"/>
</dbReference>
<dbReference type="InterPro" id="IPR017088">
    <property type="entry name" value="Wax_synthase_Magnoliopsida"/>
</dbReference>
<keyword evidence="13" id="KW-1185">Reference proteome</keyword>
<evidence type="ECO:0000313" key="12">
    <source>
        <dbReference type="EMBL" id="KAG8386069.1"/>
    </source>
</evidence>
<evidence type="ECO:0000259" key="11">
    <source>
        <dbReference type="Pfam" id="PF13813"/>
    </source>
</evidence>
<evidence type="ECO:0000256" key="10">
    <source>
        <dbReference type="SAM" id="Phobius"/>
    </source>
</evidence>
<feature type="transmembrane region" description="Helical" evidence="10">
    <location>
        <begin position="150"/>
        <end position="173"/>
    </location>
</feature>
<comment type="subcellular location">
    <subcellularLocation>
        <location evidence="1">Membrane</location>
        <topology evidence="1">Multi-pass membrane protein</topology>
    </subcellularLocation>
</comment>
<evidence type="ECO:0000256" key="8">
    <source>
        <dbReference type="ARBA" id="ARBA00023136"/>
    </source>
</evidence>
<evidence type="ECO:0000256" key="6">
    <source>
        <dbReference type="ARBA" id="ARBA00022989"/>
    </source>
</evidence>
<dbReference type="AlphaFoldDB" id="A0AAV6XT79"/>
<keyword evidence="6 10" id="KW-1133">Transmembrane helix</keyword>
<dbReference type="Proteomes" id="UP000826271">
    <property type="component" value="Unassembled WGS sequence"/>
</dbReference>
<comment type="similarity">
    <text evidence="3">Belongs to the wax synthase family.</text>
</comment>
<reference evidence="12" key="1">
    <citation type="submission" date="2019-10" db="EMBL/GenBank/DDBJ databases">
        <authorList>
            <person name="Zhang R."/>
            <person name="Pan Y."/>
            <person name="Wang J."/>
            <person name="Ma R."/>
            <person name="Yu S."/>
        </authorList>
    </citation>
    <scope>NUCLEOTIDE SEQUENCE</scope>
    <source>
        <strain evidence="12">LA-IB0</strain>
        <tissue evidence="12">Leaf</tissue>
    </source>
</reference>
<dbReference type="GO" id="GO:0008374">
    <property type="term" value="F:O-acyltransferase activity"/>
    <property type="evidence" value="ECO:0007669"/>
    <property type="project" value="InterPro"/>
</dbReference>